<evidence type="ECO:0000259" key="3">
    <source>
        <dbReference type="PROSITE" id="PS51194"/>
    </source>
</evidence>
<dbReference type="Pfam" id="PF00271">
    <property type="entry name" value="Helicase_C"/>
    <property type="match status" value="1"/>
</dbReference>
<evidence type="ECO:0000256" key="1">
    <source>
        <dbReference type="ARBA" id="ARBA00022801"/>
    </source>
</evidence>
<feature type="domain" description="Helicase C-terminal" evidence="3">
    <location>
        <begin position="486"/>
        <end position="637"/>
    </location>
</feature>
<dbReference type="GO" id="GO:0006281">
    <property type="term" value="P:DNA repair"/>
    <property type="evidence" value="ECO:0007669"/>
    <property type="project" value="TreeGrafter"/>
</dbReference>
<dbReference type="GO" id="GO:0005524">
    <property type="term" value="F:ATP binding"/>
    <property type="evidence" value="ECO:0007669"/>
    <property type="project" value="InterPro"/>
</dbReference>
<dbReference type="InterPro" id="IPR049730">
    <property type="entry name" value="SNF2/RAD54-like_C"/>
</dbReference>
<dbReference type="InterPro" id="IPR000330">
    <property type="entry name" value="SNF2_N"/>
</dbReference>
<dbReference type="SMART" id="SM00490">
    <property type="entry name" value="HELICc"/>
    <property type="match status" value="1"/>
</dbReference>
<dbReference type="GO" id="GO:0016787">
    <property type="term" value="F:hydrolase activity"/>
    <property type="evidence" value="ECO:0007669"/>
    <property type="project" value="UniProtKB-KW"/>
</dbReference>
<dbReference type="CDD" id="cd18793">
    <property type="entry name" value="SF2_C_SNF"/>
    <property type="match status" value="1"/>
</dbReference>
<sequence>MAISVSKIEKAYSIINNYDGTNLYVTYLKNCSDKGYRKLSEFDISYILENYQYAPIKVNKIAKITDWFGKSFADKNDLDFIPEKLLIMSIIGEMGDSYHCYVRYRKSITEPLLTFVPKKALMDDIFVKDYKSNDIDFAPYNALTAHLNRSLKPHQEEAVKFLITRNKAILADEQGLGKTTSAIVASMVGGYKKVLIICPASLKGTWKRELSYYTSPDNIGIVFGKNWVSDKQYTVINYDILDNFYHIPLEPDYKIELYKDENGKEKKVKVPIMIKCKGKKGKNGETEPKMKKSRKKEVIKEALSKSQLFLAQFDLVIIDEVQKLANNTSTRYKTLDDFLNRAKPKGIYCITGTPLTNRPLNLYHILRLIGADIAQNYDYYMQRFCDAKEINKSDGTKIKICDGASNLDELREKIKHLYIRRLQKDIPGMVKKSIFTRYYTLTDSEMAEYSKLWQDYLNAQYLTGIDVSKYQELIEGGLVRRYLANKMIDNTISLAEEHIEDGEKVLIVCCFENEVKKFKEHFGDSAVVYDGKKTNKQKDKAEYEFMNNPKKKVFIGQILASGVGITLTKSHICIFNSYSWVPSDNWQVMDRVHRLSQTEDVTVYYQLFDDDISLEMWEKVMSKEDIIKAVIKSENEK</sequence>
<dbReference type="Gene3D" id="3.40.50.10810">
    <property type="entry name" value="Tandem AAA-ATPase domain"/>
    <property type="match status" value="2"/>
</dbReference>
<name>A0A8S5L9B5_9CAUD</name>
<dbReference type="PANTHER" id="PTHR45766:SF6">
    <property type="entry name" value="SWI_SNF-RELATED MATRIX-ASSOCIATED ACTIN-DEPENDENT REGULATOR OF CHROMATIN SUBFAMILY A-LIKE PROTEIN 1"/>
    <property type="match status" value="1"/>
</dbReference>
<dbReference type="PROSITE" id="PS51194">
    <property type="entry name" value="HELICASE_CTER"/>
    <property type="match status" value="1"/>
</dbReference>
<evidence type="ECO:0000313" key="4">
    <source>
        <dbReference type="EMBL" id="DAD66479.1"/>
    </source>
</evidence>
<protein>
    <submittedName>
        <fullName evidence="4">Chromatin remodeling complex ATPase</fullName>
    </submittedName>
</protein>
<dbReference type="Pfam" id="PF00176">
    <property type="entry name" value="SNF2-rel_dom"/>
    <property type="match status" value="1"/>
</dbReference>
<dbReference type="SUPFAM" id="SSF52540">
    <property type="entry name" value="P-loop containing nucleoside triphosphate hydrolases"/>
    <property type="match status" value="2"/>
</dbReference>
<dbReference type="InterPro" id="IPR001650">
    <property type="entry name" value="Helicase_C-like"/>
</dbReference>
<feature type="domain" description="Helicase ATP-binding" evidence="2">
    <location>
        <begin position="159"/>
        <end position="372"/>
    </location>
</feature>
<dbReference type="GO" id="GO:0031297">
    <property type="term" value="P:replication fork processing"/>
    <property type="evidence" value="ECO:0007669"/>
    <property type="project" value="TreeGrafter"/>
</dbReference>
<dbReference type="PANTHER" id="PTHR45766">
    <property type="entry name" value="DNA ANNEALING HELICASE AND ENDONUCLEASE ZRANB3 FAMILY MEMBER"/>
    <property type="match status" value="1"/>
</dbReference>
<accession>A0A8S5L9B5</accession>
<dbReference type="InterPro" id="IPR027417">
    <property type="entry name" value="P-loop_NTPase"/>
</dbReference>
<keyword evidence="1" id="KW-0378">Hydrolase</keyword>
<reference evidence="4" key="1">
    <citation type="journal article" date="2021" name="Proc. Natl. Acad. Sci. U.S.A.">
        <title>A Catalog of Tens of Thousands of Viruses from Human Metagenomes Reveals Hidden Associations with Chronic Diseases.</title>
        <authorList>
            <person name="Tisza M.J."/>
            <person name="Buck C.B."/>
        </authorList>
    </citation>
    <scope>NUCLEOTIDE SEQUENCE</scope>
    <source>
        <strain evidence="4">CtPuP5</strain>
    </source>
</reference>
<evidence type="ECO:0000259" key="2">
    <source>
        <dbReference type="PROSITE" id="PS51192"/>
    </source>
</evidence>
<dbReference type="EMBL" id="BK014662">
    <property type="protein sequence ID" value="DAD66479.1"/>
    <property type="molecule type" value="Genomic_DNA"/>
</dbReference>
<dbReference type="PROSITE" id="PS51192">
    <property type="entry name" value="HELICASE_ATP_BIND_1"/>
    <property type="match status" value="1"/>
</dbReference>
<dbReference type="InterPro" id="IPR038718">
    <property type="entry name" value="SNF2-like_sf"/>
</dbReference>
<organism evidence="4">
    <name type="scientific">Myoviridae sp. ctPuP5</name>
    <dbReference type="NCBI Taxonomy" id="2823543"/>
    <lineage>
        <taxon>Viruses</taxon>
        <taxon>Duplodnaviria</taxon>
        <taxon>Heunggongvirae</taxon>
        <taxon>Uroviricota</taxon>
        <taxon>Caudoviricetes</taxon>
    </lineage>
</organism>
<dbReference type="InterPro" id="IPR014001">
    <property type="entry name" value="Helicase_ATP-bd"/>
</dbReference>
<dbReference type="SMART" id="SM00487">
    <property type="entry name" value="DEXDc"/>
    <property type="match status" value="1"/>
</dbReference>
<proteinExistence type="predicted"/>
<dbReference type="Gene3D" id="3.40.50.300">
    <property type="entry name" value="P-loop containing nucleotide triphosphate hydrolases"/>
    <property type="match status" value="1"/>
</dbReference>